<keyword evidence="2" id="KW-0472">Membrane</keyword>
<gene>
    <name evidence="4" type="ORF">Ae201684_001999</name>
</gene>
<feature type="chain" id="PRO_5026090413" description="Peptidase" evidence="3">
    <location>
        <begin position="20"/>
        <end position="673"/>
    </location>
</feature>
<dbReference type="PANTHER" id="PTHR12994:SF17">
    <property type="entry name" value="LD30995P"/>
    <property type="match status" value="1"/>
</dbReference>
<name>A0A6G0XS52_9STRA</name>
<dbReference type="Proteomes" id="UP000481153">
    <property type="component" value="Unassembled WGS sequence"/>
</dbReference>
<organism evidence="4 5">
    <name type="scientific">Aphanomyces euteiches</name>
    <dbReference type="NCBI Taxonomy" id="100861"/>
    <lineage>
        <taxon>Eukaryota</taxon>
        <taxon>Sar</taxon>
        <taxon>Stramenopiles</taxon>
        <taxon>Oomycota</taxon>
        <taxon>Saprolegniomycetes</taxon>
        <taxon>Saprolegniales</taxon>
        <taxon>Verrucalvaceae</taxon>
        <taxon>Aphanomyces</taxon>
    </lineage>
</organism>
<dbReference type="GO" id="GO:0006508">
    <property type="term" value="P:proteolysis"/>
    <property type="evidence" value="ECO:0007669"/>
    <property type="project" value="InterPro"/>
</dbReference>
<dbReference type="AlphaFoldDB" id="A0A6G0XS52"/>
<dbReference type="GO" id="GO:0016805">
    <property type="term" value="F:dipeptidase activity"/>
    <property type="evidence" value="ECO:0007669"/>
    <property type="project" value="InterPro"/>
</dbReference>
<evidence type="ECO:0000256" key="3">
    <source>
        <dbReference type="SAM" id="SignalP"/>
    </source>
</evidence>
<proteinExistence type="inferred from homology"/>
<dbReference type="GO" id="GO:0070004">
    <property type="term" value="F:cysteine-type exopeptidase activity"/>
    <property type="evidence" value="ECO:0007669"/>
    <property type="project" value="InterPro"/>
</dbReference>
<evidence type="ECO:0000256" key="2">
    <source>
        <dbReference type="SAM" id="Phobius"/>
    </source>
</evidence>
<dbReference type="EMBL" id="VJMJ01000020">
    <property type="protein sequence ID" value="KAF0743207.1"/>
    <property type="molecule type" value="Genomic_DNA"/>
</dbReference>
<feature type="signal peptide" evidence="3">
    <location>
        <begin position="1"/>
        <end position="19"/>
    </location>
</feature>
<evidence type="ECO:0000313" key="5">
    <source>
        <dbReference type="Proteomes" id="UP000481153"/>
    </source>
</evidence>
<evidence type="ECO:0000313" key="4">
    <source>
        <dbReference type="EMBL" id="KAF0743207.1"/>
    </source>
</evidence>
<protein>
    <recommendedName>
        <fullName evidence="6">Peptidase</fullName>
    </recommendedName>
</protein>
<dbReference type="Pfam" id="PF03577">
    <property type="entry name" value="Peptidase_C69"/>
    <property type="match status" value="1"/>
</dbReference>
<dbReference type="InterPro" id="IPR005322">
    <property type="entry name" value="Peptidase_C69"/>
</dbReference>
<keyword evidence="3" id="KW-0732">Signal</keyword>
<feature type="transmembrane region" description="Helical" evidence="2">
    <location>
        <begin position="621"/>
        <end position="643"/>
    </location>
</feature>
<evidence type="ECO:0000256" key="1">
    <source>
        <dbReference type="ARBA" id="ARBA00005705"/>
    </source>
</evidence>
<comment type="similarity">
    <text evidence="1">Belongs to the peptidase C69 family. Secernin subfamily.</text>
</comment>
<evidence type="ECO:0008006" key="6">
    <source>
        <dbReference type="Google" id="ProtNLM"/>
    </source>
</evidence>
<dbReference type="PANTHER" id="PTHR12994">
    <property type="entry name" value="SECERNIN"/>
    <property type="match status" value="1"/>
</dbReference>
<keyword evidence="5" id="KW-1185">Reference proteome</keyword>
<accession>A0A6G0XS52</accession>
<comment type="caution">
    <text evidence="4">The sequence shown here is derived from an EMBL/GenBank/DDBJ whole genome shotgun (WGS) entry which is preliminary data.</text>
</comment>
<keyword evidence="2" id="KW-0812">Transmembrane</keyword>
<dbReference type="VEuPathDB" id="FungiDB:AeMF1_011758"/>
<reference evidence="4 5" key="1">
    <citation type="submission" date="2019-07" db="EMBL/GenBank/DDBJ databases">
        <title>Genomics analysis of Aphanomyces spp. identifies a new class of oomycete effector associated with host adaptation.</title>
        <authorList>
            <person name="Gaulin E."/>
        </authorList>
    </citation>
    <scope>NUCLEOTIDE SEQUENCE [LARGE SCALE GENOMIC DNA]</scope>
    <source>
        <strain evidence="4 5">ATCC 201684</strain>
    </source>
</reference>
<sequence length="673" mass="74318">MLPRLALSYLGLLLASVHACTLMAVGSKATVDGSVLVSHTNDGTAHPYDLRLVRVPAMTHAPGSKRAVYNYLDRRGYPRLVTNERGPAYMPVNDTNQTLNKPNGYIPQVPKTYAYWDSYFGMQNEVQLSIGETTTAAKTVGYPVDLPYGKNLFDIQELSKVALERCDTAVCAVKTMGELAETYGFYGDYSEDPLVPDNAGSGEALAIGDKYGNVWIFHILTGPHNSGAVWAAQRVGDDQVVIVPNTFVIRELNLTDSNNFLASSNVKEFAYSKGWASPDKPFDFTSAYAYAPPSPSKPLYGGRRMWRAYDMLAPNLHLDPALGFQARVPTYPFSVQPMTPITALTLMRIMSDYYQGTPFDLTQGVAAGPFHDPARFSSRAKNATGNWERSISIHRATHSFVLQARQSVPDHIGGLAWYGQGVPADTVYFPIGCRQNTLPAVFNSALRTRFDFNSTWWAFHFTSNWAHIQYSYIHREIQAERVKYRTEAFALQQANEAACTQLKEEACAALIETKYNDFIVNTTKAWWEFAWHLVSSYTDGYHFYNETAIGGRGISYDGRWANETSYIRYPDEYYPPAQVALEEAAANATDPDIGYTLNATKTILTQSSSVQSDVLSLPSGFLLGFVCGAMALSLVMATAVLVLNAREVKTAKSTTESSASKQEIVQASQASAV</sequence>
<keyword evidence="2" id="KW-1133">Transmembrane helix</keyword>